<dbReference type="OrthoDB" id="6612291at2759"/>
<feature type="transmembrane region" description="Helical" evidence="9">
    <location>
        <begin position="171"/>
        <end position="192"/>
    </location>
</feature>
<keyword evidence="5 9" id="KW-1133">Transmembrane helix</keyword>
<dbReference type="Proteomes" id="UP000235786">
    <property type="component" value="Unassembled WGS sequence"/>
</dbReference>
<feature type="transmembrane region" description="Helical" evidence="9">
    <location>
        <begin position="304"/>
        <end position="323"/>
    </location>
</feature>
<dbReference type="PROSITE" id="PS00216">
    <property type="entry name" value="SUGAR_TRANSPORT_1"/>
    <property type="match status" value="1"/>
</dbReference>
<feature type="region of interest" description="Disordered" evidence="8">
    <location>
        <begin position="545"/>
        <end position="566"/>
    </location>
</feature>
<evidence type="ECO:0000256" key="5">
    <source>
        <dbReference type="ARBA" id="ARBA00022989"/>
    </source>
</evidence>
<evidence type="ECO:0000256" key="8">
    <source>
        <dbReference type="SAM" id="MobiDB-lite"/>
    </source>
</evidence>
<evidence type="ECO:0000256" key="3">
    <source>
        <dbReference type="ARBA" id="ARBA00022448"/>
    </source>
</evidence>
<feature type="transmembrane region" description="Helical" evidence="9">
    <location>
        <begin position="137"/>
        <end position="159"/>
    </location>
</feature>
<evidence type="ECO:0000256" key="1">
    <source>
        <dbReference type="ARBA" id="ARBA00004141"/>
    </source>
</evidence>
<evidence type="ECO:0000256" key="4">
    <source>
        <dbReference type="ARBA" id="ARBA00022692"/>
    </source>
</evidence>
<comment type="subcellular location">
    <subcellularLocation>
        <location evidence="1">Membrane</location>
        <topology evidence="1">Multi-pass membrane protein</topology>
    </subcellularLocation>
</comment>
<feature type="transmembrane region" description="Helical" evidence="9">
    <location>
        <begin position="23"/>
        <end position="43"/>
    </location>
</feature>
<feature type="transmembrane region" description="Helical" evidence="9">
    <location>
        <begin position="459"/>
        <end position="477"/>
    </location>
</feature>
<name>A0A2J6RN20_HYAVF</name>
<feature type="transmembrane region" description="Helical" evidence="9">
    <location>
        <begin position="204"/>
        <end position="223"/>
    </location>
</feature>
<dbReference type="PANTHER" id="PTHR48022:SF6">
    <property type="entry name" value="MSTA PROTEIN-RELATED"/>
    <property type="match status" value="1"/>
</dbReference>
<dbReference type="InterPro" id="IPR036259">
    <property type="entry name" value="MFS_trans_sf"/>
</dbReference>
<keyword evidence="3 7" id="KW-0813">Transport</keyword>
<dbReference type="SUPFAM" id="SSF103473">
    <property type="entry name" value="MFS general substrate transporter"/>
    <property type="match status" value="1"/>
</dbReference>
<dbReference type="FunFam" id="1.20.1250.20:FF:000078">
    <property type="entry name" value="MFS maltose transporter, putative"/>
    <property type="match status" value="1"/>
</dbReference>
<dbReference type="CDD" id="cd17356">
    <property type="entry name" value="MFS_HXT"/>
    <property type="match status" value="1"/>
</dbReference>
<proteinExistence type="inferred from homology"/>
<feature type="compositionally biased region" description="Low complexity" evidence="8">
    <location>
        <begin position="553"/>
        <end position="566"/>
    </location>
</feature>
<evidence type="ECO:0000256" key="6">
    <source>
        <dbReference type="ARBA" id="ARBA00023136"/>
    </source>
</evidence>
<dbReference type="EMBL" id="KZ613946">
    <property type="protein sequence ID" value="PMD39925.1"/>
    <property type="molecule type" value="Genomic_DNA"/>
</dbReference>
<feature type="transmembrane region" description="Helical" evidence="9">
    <location>
        <begin position="389"/>
        <end position="412"/>
    </location>
</feature>
<dbReference type="AlphaFoldDB" id="A0A2J6RN20"/>
<evidence type="ECO:0000313" key="11">
    <source>
        <dbReference type="EMBL" id="PMD39925.1"/>
    </source>
</evidence>
<comment type="similarity">
    <text evidence="2 7">Belongs to the major facilitator superfamily. Sugar transporter (TC 2.A.1.1) family.</text>
</comment>
<evidence type="ECO:0000256" key="9">
    <source>
        <dbReference type="SAM" id="Phobius"/>
    </source>
</evidence>
<dbReference type="PRINTS" id="PR00171">
    <property type="entry name" value="SUGRTRNSPORT"/>
</dbReference>
<dbReference type="PROSITE" id="PS00217">
    <property type="entry name" value="SUGAR_TRANSPORT_2"/>
    <property type="match status" value="1"/>
</dbReference>
<dbReference type="Pfam" id="PF00083">
    <property type="entry name" value="Sugar_tr"/>
    <property type="match status" value="1"/>
</dbReference>
<dbReference type="NCBIfam" id="TIGR00879">
    <property type="entry name" value="SP"/>
    <property type="match status" value="1"/>
</dbReference>
<organism evidence="11 12">
    <name type="scientific">Hyaloscypha variabilis (strain UAMH 11265 / GT02V1 / F)</name>
    <name type="common">Meliniomyces variabilis</name>
    <dbReference type="NCBI Taxonomy" id="1149755"/>
    <lineage>
        <taxon>Eukaryota</taxon>
        <taxon>Fungi</taxon>
        <taxon>Dikarya</taxon>
        <taxon>Ascomycota</taxon>
        <taxon>Pezizomycotina</taxon>
        <taxon>Leotiomycetes</taxon>
        <taxon>Helotiales</taxon>
        <taxon>Hyaloscyphaceae</taxon>
        <taxon>Hyaloscypha</taxon>
        <taxon>Hyaloscypha variabilis</taxon>
    </lineage>
</organism>
<gene>
    <name evidence="11" type="ORF">L207DRAFT_489890</name>
</gene>
<evidence type="ECO:0000313" key="12">
    <source>
        <dbReference type="Proteomes" id="UP000235786"/>
    </source>
</evidence>
<accession>A0A2J6RN20</accession>
<keyword evidence="4 9" id="KW-0812">Transmembrane</keyword>
<dbReference type="InterPro" id="IPR005829">
    <property type="entry name" value="Sugar_transporter_CS"/>
</dbReference>
<dbReference type="PROSITE" id="PS50850">
    <property type="entry name" value="MFS"/>
    <property type="match status" value="1"/>
</dbReference>
<dbReference type="InterPro" id="IPR003663">
    <property type="entry name" value="Sugar/inositol_transpt"/>
</dbReference>
<sequence>MPTVQEPPPVQAPVRGPRGPAPITWKVLVLCAYASFGGILFGYDSGYINGVLGMKQFKKDFGHSGWVNNPEAHDGYLYESWQKSVITSILSAGTLTGALVAGYFADKLGRRGTIVLGCAIYIVGVVLQVIAQAVNLLIVGRAIAGVGVGFVSATVVMYVSEISPQKIRGRLVGAYQMAITMGFLLSACVNYGTKDYHNTGAYRIPIAVQFLWALLLGCGLLLMPESPRWYVMKEKPLSARKSLAKFRDQHPNSECVERELQELRTSWTNESQQEKNGSGWTDCFHGSNLRRTFIGTAIQMMQQLTGINFIFYFGTTFFETIGIGDPFRISFILAAVNTVTTPIAFWTIGKFGRRPLLIWGALGMCVCEFIIAIVGVVSGRGSTAAHDVLITFVCIYIAFFASTWGPTGWAVSGEIFPLSIRAKGIALSTASNWLWNFIIAFVTPYIVDTDKGDLGVKVFFIWGSTCALSLLFAYFCVYETKGLSLEQIDEMFMNTTARKSSSWRPDGHPSENGDVEMAESQVVSVSYAQHASQLASALQNIKEEEAVIDKETQSGSSGSSESSKST</sequence>
<evidence type="ECO:0000259" key="10">
    <source>
        <dbReference type="PROSITE" id="PS50850"/>
    </source>
</evidence>
<protein>
    <submittedName>
        <fullName evidence="11">General substrate transporter</fullName>
    </submittedName>
</protein>
<dbReference type="Gene3D" id="1.20.1250.20">
    <property type="entry name" value="MFS general substrate transporter like domains"/>
    <property type="match status" value="1"/>
</dbReference>
<dbReference type="GO" id="GO:0016020">
    <property type="term" value="C:membrane"/>
    <property type="evidence" value="ECO:0007669"/>
    <property type="project" value="UniProtKB-SubCell"/>
</dbReference>
<dbReference type="InterPro" id="IPR020846">
    <property type="entry name" value="MFS_dom"/>
</dbReference>
<reference evidence="11 12" key="1">
    <citation type="submission" date="2016-04" db="EMBL/GenBank/DDBJ databases">
        <title>A degradative enzymes factory behind the ericoid mycorrhizal symbiosis.</title>
        <authorList>
            <consortium name="DOE Joint Genome Institute"/>
            <person name="Martino E."/>
            <person name="Morin E."/>
            <person name="Grelet G."/>
            <person name="Kuo A."/>
            <person name="Kohler A."/>
            <person name="Daghino S."/>
            <person name="Barry K."/>
            <person name="Choi C."/>
            <person name="Cichocki N."/>
            <person name="Clum A."/>
            <person name="Copeland A."/>
            <person name="Hainaut M."/>
            <person name="Haridas S."/>
            <person name="Labutti K."/>
            <person name="Lindquist E."/>
            <person name="Lipzen A."/>
            <person name="Khouja H.-R."/>
            <person name="Murat C."/>
            <person name="Ohm R."/>
            <person name="Olson A."/>
            <person name="Spatafora J."/>
            <person name="Veneault-Fourrey C."/>
            <person name="Henrissat B."/>
            <person name="Grigoriev I."/>
            <person name="Martin F."/>
            <person name="Perotto S."/>
        </authorList>
    </citation>
    <scope>NUCLEOTIDE SEQUENCE [LARGE SCALE GENOMIC DNA]</scope>
    <source>
        <strain evidence="11 12">F</strain>
    </source>
</reference>
<dbReference type="InterPro" id="IPR005828">
    <property type="entry name" value="MFS_sugar_transport-like"/>
</dbReference>
<dbReference type="PANTHER" id="PTHR48022">
    <property type="entry name" value="PLASTIDIC GLUCOSE TRANSPORTER 4"/>
    <property type="match status" value="1"/>
</dbReference>
<keyword evidence="12" id="KW-1185">Reference proteome</keyword>
<feature type="transmembrane region" description="Helical" evidence="9">
    <location>
        <begin position="85"/>
        <end position="105"/>
    </location>
</feature>
<dbReference type="InterPro" id="IPR050360">
    <property type="entry name" value="MFS_Sugar_Transporters"/>
</dbReference>
<feature type="transmembrane region" description="Helical" evidence="9">
    <location>
        <begin position="329"/>
        <end position="349"/>
    </location>
</feature>
<feature type="transmembrane region" description="Helical" evidence="9">
    <location>
        <begin position="356"/>
        <end position="377"/>
    </location>
</feature>
<evidence type="ECO:0000256" key="2">
    <source>
        <dbReference type="ARBA" id="ARBA00010992"/>
    </source>
</evidence>
<dbReference type="GO" id="GO:0005351">
    <property type="term" value="F:carbohydrate:proton symporter activity"/>
    <property type="evidence" value="ECO:0007669"/>
    <property type="project" value="TreeGrafter"/>
</dbReference>
<feature type="domain" description="Major facilitator superfamily (MFS) profile" evidence="10">
    <location>
        <begin position="30"/>
        <end position="481"/>
    </location>
</feature>
<evidence type="ECO:0000256" key="7">
    <source>
        <dbReference type="RuleBase" id="RU003346"/>
    </source>
</evidence>
<keyword evidence="6 9" id="KW-0472">Membrane</keyword>
<feature type="transmembrane region" description="Helical" evidence="9">
    <location>
        <begin position="112"/>
        <end position="131"/>
    </location>
</feature>
<feature type="transmembrane region" description="Helical" evidence="9">
    <location>
        <begin position="424"/>
        <end position="447"/>
    </location>
</feature>